<protein>
    <submittedName>
        <fullName evidence="2">Putative secreted protein</fullName>
    </submittedName>
</protein>
<feature type="signal peptide" evidence="1">
    <location>
        <begin position="1"/>
        <end position="22"/>
    </location>
</feature>
<name>A0A2M4D3G3_ANODA</name>
<organism evidence="2">
    <name type="scientific">Anopheles darlingi</name>
    <name type="common">Mosquito</name>
    <dbReference type="NCBI Taxonomy" id="43151"/>
    <lineage>
        <taxon>Eukaryota</taxon>
        <taxon>Metazoa</taxon>
        <taxon>Ecdysozoa</taxon>
        <taxon>Arthropoda</taxon>
        <taxon>Hexapoda</taxon>
        <taxon>Insecta</taxon>
        <taxon>Pterygota</taxon>
        <taxon>Neoptera</taxon>
        <taxon>Endopterygota</taxon>
        <taxon>Diptera</taxon>
        <taxon>Nematocera</taxon>
        <taxon>Culicoidea</taxon>
        <taxon>Culicidae</taxon>
        <taxon>Anophelinae</taxon>
        <taxon>Anopheles</taxon>
    </lineage>
</organism>
<sequence>MLWILVHVSVRIFTSLAGVTLATDTVHRNGQRLMGFERDATEAHGTGCEAFDNLARRLYLRQIDLWATFDKLQLTAQRAQLYAAHRRVAERGIRSLTLVHCCLLQGSDRGRFVDVTLATCTPMELARVAQDLGIGMRSTVH</sequence>
<evidence type="ECO:0000313" key="2">
    <source>
        <dbReference type="EMBL" id="MBW72110.1"/>
    </source>
</evidence>
<proteinExistence type="predicted"/>
<accession>A0A2M4D3G3</accession>
<reference evidence="2" key="1">
    <citation type="submission" date="2018-01" db="EMBL/GenBank/DDBJ databases">
        <title>An insight into the sialome of Amazonian anophelines.</title>
        <authorList>
            <person name="Ribeiro J.M."/>
            <person name="Scarpassa V."/>
            <person name="Calvo E."/>
        </authorList>
    </citation>
    <scope>NUCLEOTIDE SEQUENCE</scope>
</reference>
<feature type="chain" id="PRO_5014831168" evidence="1">
    <location>
        <begin position="23"/>
        <end position="141"/>
    </location>
</feature>
<keyword evidence="1" id="KW-0732">Signal</keyword>
<dbReference type="EMBL" id="GGFL01007932">
    <property type="protein sequence ID" value="MBW72110.1"/>
    <property type="molecule type" value="Transcribed_RNA"/>
</dbReference>
<evidence type="ECO:0000256" key="1">
    <source>
        <dbReference type="SAM" id="SignalP"/>
    </source>
</evidence>
<dbReference type="AlphaFoldDB" id="A0A2M4D3G3"/>